<feature type="compositionally biased region" description="Basic and acidic residues" evidence="19">
    <location>
        <begin position="571"/>
        <end position="582"/>
    </location>
</feature>
<feature type="compositionally biased region" description="Basic and acidic residues" evidence="19">
    <location>
        <begin position="961"/>
        <end position="993"/>
    </location>
</feature>
<dbReference type="Pfam" id="PF08226">
    <property type="entry name" value="DUF1720"/>
    <property type="match status" value="1"/>
</dbReference>
<feature type="region of interest" description="Disordered" evidence="19">
    <location>
        <begin position="789"/>
        <end position="846"/>
    </location>
</feature>
<keyword evidence="12" id="KW-0967">Endosome</keyword>
<comment type="caution">
    <text evidence="23">The sequence shown here is derived from an EMBL/GenBank/DDBJ whole genome shotgun (WGS) entry which is preliminary data.</text>
</comment>
<feature type="region of interest" description="Disordered" evidence="19">
    <location>
        <begin position="562"/>
        <end position="619"/>
    </location>
</feature>
<evidence type="ECO:0000256" key="19">
    <source>
        <dbReference type="SAM" id="MobiDB-lite"/>
    </source>
</evidence>
<dbReference type="PROSITE" id="PS51082">
    <property type="entry name" value="WH2"/>
    <property type="match status" value="1"/>
</dbReference>
<dbReference type="Pfam" id="PF02205">
    <property type="entry name" value="WH2"/>
    <property type="match status" value="1"/>
</dbReference>
<evidence type="ECO:0000256" key="18">
    <source>
        <dbReference type="SAM" id="Coils"/>
    </source>
</evidence>
<dbReference type="Proteomes" id="UP000799764">
    <property type="component" value="Unassembled WGS sequence"/>
</dbReference>
<evidence type="ECO:0000256" key="1">
    <source>
        <dbReference type="ARBA" id="ARBA00004125"/>
    </source>
</evidence>
<feature type="compositionally biased region" description="Pro residues" evidence="19">
    <location>
        <begin position="1170"/>
        <end position="1186"/>
    </location>
</feature>
<evidence type="ECO:0000256" key="12">
    <source>
        <dbReference type="ARBA" id="ARBA00022753"/>
    </source>
</evidence>
<feature type="compositionally biased region" description="Basic and acidic residues" evidence="19">
    <location>
        <begin position="1115"/>
        <end position="1126"/>
    </location>
</feature>
<proteinExistence type="inferred from homology"/>
<dbReference type="GO" id="GO:0005886">
    <property type="term" value="C:plasma membrane"/>
    <property type="evidence" value="ECO:0007669"/>
    <property type="project" value="UniProtKB-SubCell"/>
</dbReference>
<feature type="compositionally biased region" description="Polar residues" evidence="19">
    <location>
        <begin position="1241"/>
        <end position="1250"/>
    </location>
</feature>
<feature type="compositionally biased region" description="Acidic residues" evidence="19">
    <location>
        <begin position="1134"/>
        <end position="1145"/>
    </location>
</feature>
<keyword evidence="9" id="KW-0963">Cytoplasm</keyword>
<dbReference type="PROSITE" id="PS50031">
    <property type="entry name" value="EH"/>
    <property type="match status" value="2"/>
</dbReference>
<dbReference type="FunFam" id="1.10.238.10:FF:000349">
    <property type="entry name" value="Actin cytoskeleton-regulatory complex protein PAN1"/>
    <property type="match status" value="1"/>
</dbReference>
<dbReference type="PANTHER" id="PTHR11216">
    <property type="entry name" value="EH DOMAIN"/>
    <property type="match status" value="1"/>
</dbReference>
<evidence type="ECO:0000256" key="3">
    <source>
        <dbReference type="ARBA" id="ARBA00004413"/>
    </source>
</evidence>
<dbReference type="OrthoDB" id="2015333at2759"/>
<name>A0A9P4PC58_9PLEO</name>
<evidence type="ECO:0000256" key="6">
    <source>
        <dbReference type="ARBA" id="ARBA00015110"/>
    </source>
</evidence>
<sequence>MFSGSNSYLGGGNSARPGQQPQYGQQQPFQQPGGFPGALGPQPTGFAGGPLQQQFTGYPGQPQGFQQQQQQQQQQQPQFTGYPGQQAQQFQQAPQQQSFQTGAPPAPQAPLLQPQGPQPTGMTSSQMADSFRGTASSQQAPPPVPAKSSKIPNIRLSFITAQDQAKFEQLFKSAVGTAQALSGDQARDLLMRSKLPGDALSHIWTLSDTTKSGQLLFPEFALAMYLCNLKLTGKDLPNSLPERVKNEVSSMVDIISFGVVDERPGRSTPASNAPKFDEPLNQSAQNVPTIQQPQPQVSNSQLLTSLVSQPTGFGGPQGGLQAQTTGFGQNIGGGYTGPRPPMPPMPTGFGGGLNPQPTGLAPQPTGFAPLNAQPTGAPGQWGLVNNPTTGLPNIEALAQRMMPQTGREASGNYTTTGLSGNATIPWAITKGEKKLYDDTFRAWDGLSKGYISGEQALEIFGQSGLAKPDLERIWTLADSADRGRLNLDEFAVAMHLIYRKLNGYPVPNRLPPELIPPSTRNINASIGAMKSLLSRDAEERKNNGAFLQPQKTGVSYLKSHSFRAGSPATGGRKDATVFRNNDDNMGYRSSARHRVGAGGRSPSPATPSSPGSERSDPEYSLDQLRKLVREKQILLDAVDIRDENAADEDDALDRRDRREADDLYRRIRRVQEDIDAHPQAALRGNDSDAERRALKRQLQNLTDRLPELASNVRRTEREIADAQLELFRLKDAKAHPGSASSIVGTGPGGSITESDRLKARAKAMMQARSAALTGKPVPTTGDDTGAAAERLEKESSRIRSERENNERMIRDVEDSVGEYTKGLEASLKEGGHDNTSEHERRRWEDALGVEDEVKDFIFDLQRSSRSARVRKEDTSRHQTTPRGEEHREPASSSRYESPARSVEPTPRPSSTTSGTGSHSSYKTPEERAAFIKQQAEARMAERLAALGLRPPVKGGESAQQRQEREKQEMEEKRRKAEEEDAKREEERQRRLQEESIAPPVGAKTTGKKPPPPPASRKQKLDQHEAEGKRADHDMAEKALREQQQVEEAERKRMEDEERRQENELAQQEEEAEARLRAMQEQVEQGKLKKAEQKKQKEAAKREAKEKETQLASQRRKLDEIRERERQLQLQLQSLDDEESSSDDEGPQNITPNDTTPTTSQELHRDAASPSAPPPAPAMPQIVPPVPQQTGTPPSSMASPPTSSLTSPHPAHGDSETKNPFLKKMQLSNQDTHASTPPPLPSNTSEVSTNPFHRLTQENANKAAFSEPAAPTRTRGRQEEDDWSVVDSDDSSDDEDEAPQGGAKQLASLLFGTMAPPRPLSSMDNKSDRADSPAVTSPAAIPPPPPMPTGGAPPPPPGPPPPPAGGPPPPPGMPPMRPPGGGLDRGALLGQIQAGKGLRKVETIDRSQAPTAGRVL</sequence>
<dbReference type="Pfam" id="PF12763">
    <property type="entry name" value="EH"/>
    <property type="match status" value="2"/>
</dbReference>
<keyword evidence="13 18" id="KW-0175">Coiled coil</keyword>
<evidence type="ECO:0000256" key="13">
    <source>
        <dbReference type="ARBA" id="ARBA00023054"/>
    </source>
</evidence>
<evidence type="ECO:0000256" key="2">
    <source>
        <dbReference type="ARBA" id="ARBA00004134"/>
    </source>
</evidence>
<keyword evidence="16" id="KW-0206">Cytoskeleton</keyword>
<feature type="domain" description="WH2" evidence="22">
    <location>
        <begin position="1383"/>
        <end position="1400"/>
    </location>
</feature>
<keyword evidence="14" id="KW-0472">Membrane</keyword>
<evidence type="ECO:0000259" key="22">
    <source>
        <dbReference type="PROSITE" id="PS51082"/>
    </source>
</evidence>
<dbReference type="InterPro" id="IPR000261">
    <property type="entry name" value="EH_dom"/>
</dbReference>
<gene>
    <name evidence="23" type="ORF">P171DRAFT_434956</name>
</gene>
<keyword evidence="15" id="KW-0009">Actin-binding</keyword>
<evidence type="ECO:0000256" key="5">
    <source>
        <dbReference type="ARBA" id="ARBA00011159"/>
    </source>
</evidence>
<feature type="compositionally biased region" description="Pro residues" evidence="19">
    <location>
        <begin position="1339"/>
        <end position="1377"/>
    </location>
</feature>
<feature type="domain" description="EF-hand" evidence="21">
    <location>
        <begin position="465"/>
        <end position="500"/>
    </location>
</feature>
<evidence type="ECO:0000256" key="17">
    <source>
        <dbReference type="ARBA" id="ARBA00025194"/>
    </source>
</evidence>
<evidence type="ECO:0000313" key="23">
    <source>
        <dbReference type="EMBL" id="KAF2441285.1"/>
    </source>
</evidence>
<feature type="coiled-coil region" evidence="18">
    <location>
        <begin position="684"/>
        <end position="732"/>
    </location>
</feature>
<dbReference type="InterPro" id="IPR003124">
    <property type="entry name" value="WH2_dom"/>
</dbReference>
<dbReference type="EMBL" id="MU001506">
    <property type="protein sequence ID" value="KAF2441285.1"/>
    <property type="molecule type" value="Genomic_DNA"/>
</dbReference>
<evidence type="ECO:0000259" key="20">
    <source>
        <dbReference type="PROSITE" id="PS50031"/>
    </source>
</evidence>
<dbReference type="PROSITE" id="PS50222">
    <property type="entry name" value="EF_HAND_2"/>
    <property type="match status" value="1"/>
</dbReference>
<keyword evidence="24" id="KW-1185">Reference proteome</keyword>
<dbReference type="SUPFAM" id="SSF47473">
    <property type="entry name" value="EF-hand"/>
    <property type="match status" value="2"/>
</dbReference>
<dbReference type="InterPro" id="IPR013182">
    <property type="entry name" value="DUF1720"/>
</dbReference>
<dbReference type="GO" id="GO:0010008">
    <property type="term" value="C:endosome membrane"/>
    <property type="evidence" value="ECO:0007669"/>
    <property type="project" value="UniProtKB-SubCell"/>
</dbReference>
<feature type="compositionally biased region" description="Low complexity" evidence="19">
    <location>
        <begin position="909"/>
        <end position="920"/>
    </location>
</feature>
<feature type="compositionally biased region" description="Basic and acidic residues" evidence="19">
    <location>
        <begin position="1047"/>
        <end position="1062"/>
    </location>
</feature>
<accession>A0A9P4PC58</accession>
<dbReference type="PANTHER" id="PTHR11216:SF173">
    <property type="entry name" value="ACTIN CYTOSKELETON-REGULATORY COMPLEX PROTEIN PAN1"/>
    <property type="match status" value="1"/>
</dbReference>
<feature type="compositionally biased region" description="Low complexity" evidence="19">
    <location>
        <begin position="17"/>
        <end position="43"/>
    </location>
</feature>
<dbReference type="CDD" id="cd00052">
    <property type="entry name" value="EH"/>
    <property type="match status" value="2"/>
</dbReference>
<feature type="compositionally biased region" description="Basic and acidic residues" evidence="19">
    <location>
        <begin position="789"/>
        <end position="813"/>
    </location>
</feature>
<feature type="compositionally biased region" description="Low complexity" evidence="19">
    <location>
        <begin position="1187"/>
        <end position="1209"/>
    </location>
</feature>
<evidence type="ECO:0000256" key="11">
    <source>
        <dbReference type="ARBA" id="ARBA00022737"/>
    </source>
</evidence>
<dbReference type="InterPro" id="IPR011992">
    <property type="entry name" value="EF-hand-dom_pair"/>
</dbReference>
<evidence type="ECO:0000256" key="8">
    <source>
        <dbReference type="ARBA" id="ARBA00022475"/>
    </source>
</evidence>
<evidence type="ECO:0000259" key="21">
    <source>
        <dbReference type="PROSITE" id="PS50222"/>
    </source>
</evidence>
<comment type="similarity">
    <text evidence="4">Belongs to the PAN1 family.</text>
</comment>
<organism evidence="23 24">
    <name type="scientific">Karstenula rhodostoma CBS 690.94</name>
    <dbReference type="NCBI Taxonomy" id="1392251"/>
    <lineage>
        <taxon>Eukaryota</taxon>
        <taxon>Fungi</taxon>
        <taxon>Dikarya</taxon>
        <taxon>Ascomycota</taxon>
        <taxon>Pezizomycotina</taxon>
        <taxon>Dothideomycetes</taxon>
        <taxon>Pleosporomycetidae</taxon>
        <taxon>Pleosporales</taxon>
        <taxon>Massarineae</taxon>
        <taxon>Didymosphaeriaceae</taxon>
        <taxon>Karstenula</taxon>
    </lineage>
</organism>
<evidence type="ECO:0000256" key="10">
    <source>
        <dbReference type="ARBA" id="ARBA00022583"/>
    </source>
</evidence>
<protein>
    <recommendedName>
        <fullName evidence="6">Actin cytoskeleton-regulatory complex protein PAN1</fullName>
    </recommendedName>
    <alternativeName>
        <fullName evidence="7">Actin cytoskeleton-regulatory complex protein pan1</fullName>
    </alternativeName>
</protein>
<evidence type="ECO:0000313" key="24">
    <source>
        <dbReference type="Proteomes" id="UP000799764"/>
    </source>
</evidence>
<evidence type="ECO:0000256" key="7">
    <source>
        <dbReference type="ARBA" id="ARBA00020728"/>
    </source>
</evidence>
<dbReference type="GO" id="GO:0030479">
    <property type="term" value="C:actin cortical patch"/>
    <property type="evidence" value="ECO:0007669"/>
    <property type="project" value="UniProtKB-SubCell"/>
</dbReference>
<dbReference type="GO" id="GO:0005509">
    <property type="term" value="F:calcium ion binding"/>
    <property type="evidence" value="ECO:0007669"/>
    <property type="project" value="InterPro"/>
</dbReference>
<feature type="compositionally biased region" description="Low complexity" evidence="19">
    <location>
        <begin position="933"/>
        <end position="946"/>
    </location>
</feature>
<keyword evidence="11" id="KW-0677">Repeat</keyword>
<feature type="compositionally biased region" description="Acidic residues" evidence="19">
    <location>
        <begin position="1278"/>
        <end position="1297"/>
    </location>
</feature>
<feature type="compositionally biased region" description="Basic and acidic residues" evidence="19">
    <location>
        <begin position="1072"/>
        <end position="1108"/>
    </location>
</feature>
<feature type="compositionally biased region" description="Basic and acidic residues" evidence="19">
    <location>
        <begin position="1018"/>
        <end position="1040"/>
    </location>
</feature>
<evidence type="ECO:0000256" key="4">
    <source>
        <dbReference type="ARBA" id="ARBA00009351"/>
    </source>
</evidence>
<dbReference type="GO" id="GO:0003779">
    <property type="term" value="F:actin binding"/>
    <property type="evidence" value="ECO:0007669"/>
    <property type="project" value="UniProtKB-KW"/>
</dbReference>
<feature type="compositionally biased region" description="Polar residues" evidence="19">
    <location>
        <begin position="1147"/>
        <end position="1160"/>
    </location>
</feature>
<dbReference type="Gene3D" id="1.10.238.10">
    <property type="entry name" value="EF-hand"/>
    <property type="match status" value="2"/>
</dbReference>
<evidence type="ECO:0000256" key="9">
    <source>
        <dbReference type="ARBA" id="ARBA00022490"/>
    </source>
</evidence>
<feature type="region of interest" description="Disordered" evidence="19">
    <location>
        <begin position="733"/>
        <end position="757"/>
    </location>
</feature>
<feature type="region of interest" description="Disordered" evidence="19">
    <location>
        <begin position="858"/>
        <end position="1415"/>
    </location>
</feature>
<feature type="domain" description="EH" evidence="20">
    <location>
        <begin position="163"/>
        <end position="251"/>
    </location>
</feature>
<feature type="compositionally biased region" description="Basic and acidic residues" evidence="19">
    <location>
        <begin position="869"/>
        <end position="889"/>
    </location>
</feature>
<keyword evidence="8" id="KW-1003">Cell membrane</keyword>
<keyword evidence="10" id="KW-0254">Endocytosis</keyword>
<feature type="compositionally biased region" description="Low complexity" evidence="19">
    <location>
        <begin position="52"/>
        <end position="121"/>
    </location>
</feature>
<dbReference type="GO" id="GO:0016197">
    <property type="term" value="P:endosomal transport"/>
    <property type="evidence" value="ECO:0007669"/>
    <property type="project" value="TreeGrafter"/>
</dbReference>
<reference evidence="23" key="1">
    <citation type="journal article" date="2020" name="Stud. Mycol.">
        <title>101 Dothideomycetes genomes: a test case for predicting lifestyles and emergence of pathogens.</title>
        <authorList>
            <person name="Haridas S."/>
            <person name="Albert R."/>
            <person name="Binder M."/>
            <person name="Bloem J."/>
            <person name="Labutti K."/>
            <person name="Salamov A."/>
            <person name="Andreopoulos B."/>
            <person name="Baker S."/>
            <person name="Barry K."/>
            <person name="Bills G."/>
            <person name="Bluhm B."/>
            <person name="Cannon C."/>
            <person name="Castanera R."/>
            <person name="Culley D."/>
            <person name="Daum C."/>
            <person name="Ezra D."/>
            <person name="Gonzalez J."/>
            <person name="Henrissat B."/>
            <person name="Kuo A."/>
            <person name="Liang C."/>
            <person name="Lipzen A."/>
            <person name="Lutzoni F."/>
            <person name="Magnuson J."/>
            <person name="Mondo S."/>
            <person name="Nolan M."/>
            <person name="Ohm R."/>
            <person name="Pangilinan J."/>
            <person name="Park H.-J."/>
            <person name="Ramirez L."/>
            <person name="Alfaro M."/>
            <person name="Sun H."/>
            <person name="Tritt A."/>
            <person name="Yoshinaga Y."/>
            <person name="Zwiers L.-H."/>
            <person name="Turgeon B."/>
            <person name="Goodwin S."/>
            <person name="Spatafora J."/>
            <person name="Crous P."/>
            <person name="Grigoriev I."/>
        </authorList>
    </citation>
    <scope>NUCLEOTIDE SEQUENCE</scope>
    <source>
        <strain evidence="23">CBS 690.94</strain>
    </source>
</reference>
<feature type="region of interest" description="Disordered" evidence="19">
    <location>
        <begin position="1"/>
        <end position="150"/>
    </location>
</feature>
<feature type="compositionally biased region" description="Basic and acidic residues" evidence="19">
    <location>
        <begin position="826"/>
        <end position="845"/>
    </location>
</feature>
<dbReference type="SMART" id="SM00246">
    <property type="entry name" value="WH2"/>
    <property type="match status" value="1"/>
</dbReference>
<evidence type="ECO:0000256" key="16">
    <source>
        <dbReference type="ARBA" id="ARBA00023212"/>
    </source>
</evidence>
<feature type="compositionally biased region" description="Polar residues" evidence="19">
    <location>
        <begin position="1225"/>
        <end position="1234"/>
    </location>
</feature>
<comment type="subcellular location">
    <subcellularLocation>
        <location evidence="3">Cell membrane</location>
        <topology evidence="3">Peripheral membrane protein</topology>
        <orientation evidence="3">Cytoplasmic side</orientation>
    </subcellularLocation>
    <subcellularLocation>
        <location evidence="2">Cytoplasm</location>
        <location evidence="2">Cytoskeleton</location>
        <location evidence="2">Actin patch</location>
    </subcellularLocation>
    <subcellularLocation>
        <location evidence="1">Endosome membrane</location>
        <topology evidence="1">Peripheral membrane protein</topology>
        <orientation evidence="1">Cytoplasmic side</orientation>
    </subcellularLocation>
</comment>
<evidence type="ECO:0000256" key="15">
    <source>
        <dbReference type="ARBA" id="ARBA00023203"/>
    </source>
</evidence>
<dbReference type="GO" id="GO:0006897">
    <property type="term" value="P:endocytosis"/>
    <property type="evidence" value="ECO:0007669"/>
    <property type="project" value="UniProtKB-KW"/>
</dbReference>
<feature type="domain" description="EH" evidence="20">
    <location>
        <begin position="432"/>
        <end position="521"/>
    </location>
</feature>
<evidence type="ECO:0000256" key="14">
    <source>
        <dbReference type="ARBA" id="ARBA00023136"/>
    </source>
</evidence>
<comment type="subunit">
    <text evidence="5">Component of the PAN1 actin cytoskeleton-regulatory complex.</text>
</comment>
<dbReference type="SMART" id="SM00027">
    <property type="entry name" value="EH"/>
    <property type="match status" value="2"/>
</dbReference>
<dbReference type="InterPro" id="IPR002048">
    <property type="entry name" value="EF_hand_dom"/>
</dbReference>
<feature type="compositionally biased region" description="Low complexity" evidence="19">
    <location>
        <begin position="600"/>
        <end position="612"/>
    </location>
</feature>
<comment type="function">
    <text evidence="17">Component of the PAN1 actin cytoskeleton-regulatory complex required for the internalization of endosomes during actin-coupled endocytosis. The complex links the site of endocytosis to the cell membrane-associated actin cytoskeleton. Mediates uptake of external molecules and vacuolar degradation of plasma membrane proteins. Plays a role in the proper organization of the cell membrane-associated actin cytoskeleton and promotes its destabilization.</text>
</comment>